<evidence type="ECO:0000313" key="2">
    <source>
        <dbReference type="Proteomes" id="UP000075260"/>
    </source>
</evidence>
<organism evidence="1 2">
    <name type="scientific">Sorangium cellulosum</name>
    <name type="common">Polyangium cellulosum</name>
    <dbReference type="NCBI Taxonomy" id="56"/>
    <lineage>
        <taxon>Bacteria</taxon>
        <taxon>Pseudomonadati</taxon>
        <taxon>Myxococcota</taxon>
        <taxon>Polyangia</taxon>
        <taxon>Polyangiales</taxon>
        <taxon>Polyangiaceae</taxon>
        <taxon>Sorangium</taxon>
    </lineage>
</organism>
<protein>
    <submittedName>
        <fullName evidence="1">Uncharacterized protein</fullName>
    </submittedName>
</protein>
<dbReference type="SUPFAM" id="SSF53474">
    <property type="entry name" value="alpha/beta-Hydrolases"/>
    <property type="match status" value="1"/>
</dbReference>
<dbReference type="InterPro" id="IPR029058">
    <property type="entry name" value="AB_hydrolase_fold"/>
</dbReference>
<sequence length="238" mass="24792">MTFRGREVQVWAGARSATPAPVVVYWHATGSRPREAVTGLGQAAIDEITSRGGVVFAPNAYDGHGGEDGTRTTGNNVWYVGDLATADEALACAIQQRNIDARRIHSLGFSAGGLQAAYMAYARSSYVASVVTYSGGTTGFGTPALQDATNPPAVMGVHGAEGSDVVGIDFARASAAFENDIKAKGGFAIDCDSGGGHRIPSGIAASSWQFLKDHPYKVAPRPYASGIPSSFPTYCTIR</sequence>
<gene>
    <name evidence="1" type="ORF">BE15_14605</name>
</gene>
<reference evidence="1 2" key="1">
    <citation type="submission" date="2014-02" db="EMBL/GenBank/DDBJ databases">
        <title>The small core and large imbalanced accessory genome model reveals a collaborative survival strategy of Sorangium cellulosum strains in nature.</title>
        <authorList>
            <person name="Han K."/>
            <person name="Peng R."/>
            <person name="Blom J."/>
            <person name="Li Y.-Z."/>
        </authorList>
    </citation>
    <scope>NUCLEOTIDE SEQUENCE [LARGE SCALE GENOMIC DNA]</scope>
    <source>
        <strain evidence="1 2">So0008-312</strain>
    </source>
</reference>
<dbReference type="EMBL" id="JEMA01000103">
    <property type="protein sequence ID" value="KYF74369.1"/>
    <property type="molecule type" value="Genomic_DNA"/>
</dbReference>
<dbReference type="Gene3D" id="3.40.50.1820">
    <property type="entry name" value="alpha/beta hydrolase"/>
    <property type="match status" value="1"/>
</dbReference>
<evidence type="ECO:0000313" key="1">
    <source>
        <dbReference type="EMBL" id="KYF74369.1"/>
    </source>
</evidence>
<name>A0A150R2B9_SORCE</name>
<proteinExistence type="predicted"/>
<comment type="caution">
    <text evidence="1">The sequence shown here is derived from an EMBL/GenBank/DDBJ whole genome shotgun (WGS) entry which is preliminary data.</text>
</comment>
<dbReference type="AlphaFoldDB" id="A0A150R2B9"/>
<accession>A0A150R2B9</accession>
<dbReference type="Proteomes" id="UP000075260">
    <property type="component" value="Unassembled WGS sequence"/>
</dbReference>